<keyword evidence="2" id="KW-1003">Cell membrane</keyword>
<dbReference type="GO" id="GO:0006508">
    <property type="term" value="P:proteolysis"/>
    <property type="evidence" value="ECO:0007669"/>
    <property type="project" value="UniProtKB-KW"/>
</dbReference>
<feature type="transmembrane region" description="Helical" evidence="8">
    <location>
        <begin position="130"/>
        <end position="155"/>
    </location>
</feature>
<comment type="subcellular location">
    <subcellularLocation>
        <location evidence="1">Cell membrane</location>
        <topology evidence="1">Multi-pass membrane protein</topology>
    </subcellularLocation>
</comment>
<keyword evidence="3" id="KW-0645">Protease</keyword>
<sequence>MRIRDKNFINNKYYQKLEPFKDIIWFLALFLIFEFIWKLFVHMGDDEKILLVLGKDLTRYTEGFCLWTAETIFWLIHDVLGNHNFFINGTVLQFEGSIPIDIVWGCTGLKQLFMFTFILTFYFGPIKKKLWYLPMALLILLIVNILRLIFIFYIIKDPFPEWFISVNEWYNNRTWSNTRENYYQFYKDWFNVFHRDIFTWIYYDGVIFILWLIWEEKINKPFSRLKAKISN</sequence>
<feature type="transmembrane region" description="Helical" evidence="8">
    <location>
        <begin position="20"/>
        <end position="40"/>
    </location>
</feature>
<gene>
    <name evidence="9" type="ORF">KL86DYS2_10292</name>
</gene>
<proteinExistence type="predicted"/>
<accession>A0A212IXV8</accession>
<evidence type="ECO:0008006" key="10">
    <source>
        <dbReference type="Google" id="ProtNLM"/>
    </source>
</evidence>
<dbReference type="GO" id="GO:0005886">
    <property type="term" value="C:plasma membrane"/>
    <property type="evidence" value="ECO:0007669"/>
    <property type="project" value="UniProtKB-SubCell"/>
</dbReference>
<evidence type="ECO:0000313" key="9">
    <source>
        <dbReference type="EMBL" id="SBV92051.1"/>
    </source>
</evidence>
<dbReference type="InterPro" id="IPR026392">
    <property type="entry name" value="Exo/Archaeosortase_dom"/>
</dbReference>
<keyword evidence="6 8" id="KW-1133">Transmembrane helix</keyword>
<evidence type="ECO:0000256" key="6">
    <source>
        <dbReference type="ARBA" id="ARBA00022989"/>
    </source>
</evidence>
<feature type="transmembrane region" description="Helical" evidence="8">
    <location>
        <begin position="197"/>
        <end position="214"/>
    </location>
</feature>
<evidence type="ECO:0000256" key="4">
    <source>
        <dbReference type="ARBA" id="ARBA00022692"/>
    </source>
</evidence>
<feature type="transmembrane region" description="Helical" evidence="8">
    <location>
        <begin position="102"/>
        <end position="123"/>
    </location>
</feature>
<dbReference type="InterPro" id="IPR019127">
    <property type="entry name" value="Exosortase"/>
</dbReference>
<keyword evidence="4 8" id="KW-0812">Transmembrane</keyword>
<name>A0A212IXV8_9BACT</name>
<evidence type="ECO:0000256" key="3">
    <source>
        <dbReference type="ARBA" id="ARBA00022670"/>
    </source>
</evidence>
<keyword evidence="5" id="KW-0378">Hydrolase</keyword>
<dbReference type="RefSeq" id="WP_296946403.1">
    <property type="nucleotide sequence ID" value="NZ_LT599021.1"/>
</dbReference>
<dbReference type="EMBL" id="FLUL01000001">
    <property type="protein sequence ID" value="SBV92051.1"/>
    <property type="molecule type" value="Genomic_DNA"/>
</dbReference>
<dbReference type="Pfam" id="PF09721">
    <property type="entry name" value="Exosortase_EpsH"/>
    <property type="match status" value="1"/>
</dbReference>
<evidence type="ECO:0000256" key="1">
    <source>
        <dbReference type="ARBA" id="ARBA00004651"/>
    </source>
</evidence>
<evidence type="ECO:0000256" key="2">
    <source>
        <dbReference type="ARBA" id="ARBA00022475"/>
    </source>
</evidence>
<keyword evidence="7 8" id="KW-0472">Membrane</keyword>
<reference evidence="9" key="1">
    <citation type="submission" date="2016-04" db="EMBL/GenBank/DDBJ databases">
        <authorList>
            <person name="Evans L.H."/>
            <person name="Alamgir A."/>
            <person name="Owens N."/>
            <person name="Weber N.D."/>
            <person name="Virtaneva K."/>
            <person name="Barbian K."/>
            <person name="Babar A."/>
            <person name="Rosenke K."/>
        </authorList>
    </citation>
    <scope>NUCLEOTIDE SEQUENCE</scope>
    <source>
        <strain evidence="9">86-2</strain>
    </source>
</reference>
<evidence type="ECO:0000256" key="5">
    <source>
        <dbReference type="ARBA" id="ARBA00022801"/>
    </source>
</evidence>
<dbReference type="AlphaFoldDB" id="A0A212IXV8"/>
<evidence type="ECO:0000256" key="7">
    <source>
        <dbReference type="ARBA" id="ARBA00023136"/>
    </source>
</evidence>
<evidence type="ECO:0000256" key="8">
    <source>
        <dbReference type="SAM" id="Phobius"/>
    </source>
</evidence>
<dbReference type="NCBIfam" id="TIGR04178">
    <property type="entry name" value="exo_archaeo"/>
    <property type="match status" value="1"/>
</dbReference>
<organism evidence="9">
    <name type="scientific">uncultured Dysgonomonas sp</name>
    <dbReference type="NCBI Taxonomy" id="206096"/>
    <lineage>
        <taxon>Bacteria</taxon>
        <taxon>Pseudomonadati</taxon>
        <taxon>Bacteroidota</taxon>
        <taxon>Bacteroidia</taxon>
        <taxon>Bacteroidales</taxon>
        <taxon>Dysgonomonadaceae</taxon>
        <taxon>Dysgonomonas</taxon>
        <taxon>environmental samples</taxon>
    </lineage>
</organism>
<dbReference type="GO" id="GO:0008233">
    <property type="term" value="F:peptidase activity"/>
    <property type="evidence" value="ECO:0007669"/>
    <property type="project" value="UniProtKB-KW"/>
</dbReference>
<protein>
    <recommendedName>
        <fullName evidence="10">Exosortase/archaeosortase family protein</fullName>
    </recommendedName>
</protein>